<organism evidence="2 3">
    <name type="scientific">Brassica napus</name>
    <name type="common">Rape</name>
    <dbReference type="NCBI Taxonomy" id="3708"/>
    <lineage>
        <taxon>Eukaryota</taxon>
        <taxon>Viridiplantae</taxon>
        <taxon>Streptophyta</taxon>
        <taxon>Embryophyta</taxon>
        <taxon>Tracheophyta</taxon>
        <taxon>Spermatophyta</taxon>
        <taxon>Magnoliopsida</taxon>
        <taxon>eudicotyledons</taxon>
        <taxon>Gunneridae</taxon>
        <taxon>Pentapetalae</taxon>
        <taxon>rosids</taxon>
        <taxon>malvids</taxon>
        <taxon>Brassicales</taxon>
        <taxon>Brassicaceae</taxon>
        <taxon>Brassiceae</taxon>
        <taxon>Brassica</taxon>
    </lineage>
</organism>
<comment type="caution">
    <text evidence="2">The sequence shown here is derived from an EMBL/GenBank/DDBJ whole genome shotgun (WGS) entry which is preliminary data.</text>
</comment>
<feature type="region of interest" description="Disordered" evidence="1">
    <location>
        <begin position="204"/>
        <end position="249"/>
    </location>
</feature>
<dbReference type="Proteomes" id="UP000824890">
    <property type="component" value="Unassembled WGS sequence"/>
</dbReference>
<gene>
    <name evidence="2" type="ORF">HID58_079652</name>
</gene>
<evidence type="ECO:0000313" key="2">
    <source>
        <dbReference type="EMBL" id="KAH0862441.1"/>
    </source>
</evidence>
<dbReference type="EMBL" id="JAGKQM010000018">
    <property type="protein sequence ID" value="KAH0862441.1"/>
    <property type="molecule type" value="Genomic_DNA"/>
</dbReference>
<sequence length="249" mass="29416">MKRLSKKLLMMTRLMLSNRLLMVTRLMLSNRLLMMTRLMLSNNMIPMMKRVKMSTKTLMNLIMTMTLTKFFEEDLSMFRNENYEDEIRDKDVIYPDIEQSSGDEEEQTKRMAKRGGGIRWLVKILISKLSNIFSRQEEIWDKTKTSAKCNGKYEGYNSRKCPHEKAEPSVGVSTWNNMLNNKKPMTSPQLHHLQHKLRCALDDDEIDVEQQDDTYDGDQEVEKSEDEYQDTNEFDNEDDIDKKIEEDLS</sequence>
<name>A0ABQ7Y2M6_BRANA</name>
<proteinExistence type="predicted"/>
<feature type="compositionally biased region" description="Acidic residues" evidence="1">
    <location>
        <begin position="204"/>
        <end position="239"/>
    </location>
</feature>
<reference evidence="2 3" key="1">
    <citation type="submission" date="2021-05" db="EMBL/GenBank/DDBJ databases">
        <title>Genome Assembly of Synthetic Allotetraploid Brassica napus Reveals Homoeologous Exchanges between Subgenomes.</title>
        <authorList>
            <person name="Davis J.T."/>
        </authorList>
    </citation>
    <scope>NUCLEOTIDE SEQUENCE [LARGE SCALE GENOMIC DNA]</scope>
    <source>
        <strain evidence="3">cv. Da-Ae</strain>
        <tissue evidence="2">Seedling</tissue>
    </source>
</reference>
<keyword evidence="3" id="KW-1185">Reference proteome</keyword>
<accession>A0ABQ7Y2M6</accession>
<feature type="non-terminal residue" evidence="2">
    <location>
        <position position="249"/>
    </location>
</feature>
<protein>
    <submittedName>
        <fullName evidence="2">Uncharacterized protein</fullName>
    </submittedName>
</protein>
<evidence type="ECO:0000256" key="1">
    <source>
        <dbReference type="SAM" id="MobiDB-lite"/>
    </source>
</evidence>
<feature type="compositionally biased region" description="Basic and acidic residues" evidence="1">
    <location>
        <begin position="240"/>
        <end position="249"/>
    </location>
</feature>
<evidence type="ECO:0000313" key="3">
    <source>
        <dbReference type="Proteomes" id="UP000824890"/>
    </source>
</evidence>